<evidence type="ECO:0000313" key="4">
    <source>
        <dbReference type="EMBL" id="KNE58093.1"/>
    </source>
</evidence>
<gene>
    <name evidence="4" type="ORF">AMAG_04913</name>
</gene>
<sequence length="254" mass="28024">MERSTFSRNSAKRGGAWFMRQLEDEWRLEVADLMYFGKVPNNHAASLHELKIVTIQLLARDAFGQPYQYGGGEQVPVERAVADQFNLMGELTKAIGTGSTNWTGLVAYERSGTYLLSCFPDVNLVTEVPWVNITILPCNAPVQLEFTTPLGPYYPVCSTVACPQGCIHGKCTAVGQCECNHGYEGFACQFPIDQLDSFEWVLASLPYLATIGACDGLLANAQAVLPPRTPLFRSMTQQTTRPRPRCSSSVRSLM</sequence>
<dbReference type="OrthoDB" id="9972657at2759"/>
<feature type="compositionally biased region" description="Low complexity" evidence="1">
    <location>
        <begin position="245"/>
        <end position="254"/>
    </location>
</feature>
<evidence type="ECO:0000313" key="5">
    <source>
        <dbReference type="Proteomes" id="UP000054350"/>
    </source>
</evidence>
<accession>A0A0L0S684</accession>
<feature type="domain" description="EGF-like" evidence="2 3">
    <location>
        <begin position="177"/>
        <end position="188"/>
    </location>
</feature>
<dbReference type="AlphaFoldDB" id="A0A0L0S684"/>
<feature type="region of interest" description="Disordered" evidence="1">
    <location>
        <begin position="234"/>
        <end position="254"/>
    </location>
</feature>
<protein>
    <recommendedName>
        <fullName evidence="2 3">EGF-like domain-containing protein</fullName>
    </recommendedName>
</protein>
<dbReference type="PROSITE" id="PS00022">
    <property type="entry name" value="EGF_1"/>
    <property type="match status" value="1"/>
</dbReference>
<dbReference type="Proteomes" id="UP000054350">
    <property type="component" value="Unassembled WGS sequence"/>
</dbReference>
<evidence type="ECO:0000259" key="2">
    <source>
        <dbReference type="PROSITE" id="PS00022"/>
    </source>
</evidence>
<evidence type="ECO:0000256" key="1">
    <source>
        <dbReference type="SAM" id="MobiDB-lite"/>
    </source>
</evidence>
<dbReference type="InterPro" id="IPR000742">
    <property type="entry name" value="EGF"/>
</dbReference>
<dbReference type="PROSITE" id="PS01186">
    <property type="entry name" value="EGF_2"/>
    <property type="match status" value="1"/>
</dbReference>
<evidence type="ECO:0000259" key="3">
    <source>
        <dbReference type="PROSITE" id="PS01186"/>
    </source>
</evidence>
<organism evidence="4 5">
    <name type="scientific">Allomyces macrogynus (strain ATCC 38327)</name>
    <name type="common">Allomyces javanicus var. macrogynus</name>
    <dbReference type="NCBI Taxonomy" id="578462"/>
    <lineage>
        <taxon>Eukaryota</taxon>
        <taxon>Fungi</taxon>
        <taxon>Fungi incertae sedis</taxon>
        <taxon>Blastocladiomycota</taxon>
        <taxon>Blastocladiomycetes</taxon>
        <taxon>Blastocladiales</taxon>
        <taxon>Blastocladiaceae</taxon>
        <taxon>Allomyces</taxon>
    </lineage>
</organism>
<reference evidence="4 5" key="1">
    <citation type="submission" date="2009-11" db="EMBL/GenBank/DDBJ databases">
        <title>Annotation of Allomyces macrogynus ATCC 38327.</title>
        <authorList>
            <consortium name="The Broad Institute Genome Sequencing Platform"/>
            <person name="Russ C."/>
            <person name="Cuomo C."/>
            <person name="Burger G."/>
            <person name="Gray M.W."/>
            <person name="Holland P.W.H."/>
            <person name="King N."/>
            <person name="Lang F.B.F."/>
            <person name="Roger A.J."/>
            <person name="Ruiz-Trillo I."/>
            <person name="Young S.K."/>
            <person name="Zeng Q."/>
            <person name="Gargeya S."/>
            <person name="Fitzgerald M."/>
            <person name="Haas B."/>
            <person name="Abouelleil A."/>
            <person name="Alvarado L."/>
            <person name="Arachchi H.M."/>
            <person name="Berlin A."/>
            <person name="Chapman S.B."/>
            <person name="Gearin G."/>
            <person name="Goldberg J."/>
            <person name="Griggs A."/>
            <person name="Gujja S."/>
            <person name="Hansen M."/>
            <person name="Heiman D."/>
            <person name="Howarth C."/>
            <person name="Larimer J."/>
            <person name="Lui A."/>
            <person name="MacDonald P.J.P."/>
            <person name="McCowen C."/>
            <person name="Montmayeur A."/>
            <person name="Murphy C."/>
            <person name="Neiman D."/>
            <person name="Pearson M."/>
            <person name="Priest M."/>
            <person name="Roberts A."/>
            <person name="Saif S."/>
            <person name="Shea T."/>
            <person name="Sisk P."/>
            <person name="Stolte C."/>
            <person name="Sykes S."/>
            <person name="Wortman J."/>
            <person name="Nusbaum C."/>
            <person name="Birren B."/>
        </authorList>
    </citation>
    <scope>NUCLEOTIDE SEQUENCE [LARGE SCALE GENOMIC DNA]</scope>
    <source>
        <strain evidence="4 5">ATCC 38327</strain>
    </source>
</reference>
<dbReference type="EMBL" id="GG745332">
    <property type="protein sequence ID" value="KNE58093.1"/>
    <property type="molecule type" value="Genomic_DNA"/>
</dbReference>
<name>A0A0L0S684_ALLM3</name>
<keyword evidence="5" id="KW-1185">Reference proteome</keyword>
<dbReference type="VEuPathDB" id="FungiDB:AMAG_04913"/>
<reference evidence="5" key="2">
    <citation type="submission" date="2009-11" db="EMBL/GenBank/DDBJ databases">
        <title>The Genome Sequence of Allomyces macrogynus strain ATCC 38327.</title>
        <authorList>
            <consortium name="The Broad Institute Genome Sequencing Platform"/>
            <person name="Russ C."/>
            <person name="Cuomo C."/>
            <person name="Shea T."/>
            <person name="Young S.K."/>
            <person name="Zeng Q."/>
            <person name="Koehrsen M."/>
            <person name="Haas B."/>
            <person name="Borodovsky M."/>
            <person name="Guigo R."/>
            <person name="Alvarado L."/>
            <person name="Berlin A."/>
            <person name="Borenstein D."/>
            <person name="Chen Z."/>
            <person name="Engels R."/>
            <person name="Freedman E."/>
            <person name="Gellesch M."/>
            <person name="Goldberg J."/>
            <person name="Griggs A."/>
            <person name="Gujja S."/>
            <person name="Heiman D."/>
            <person name="Hepburn T."/>
            <person name="Howarth C."/>
            <person name="Jen D."/>
            <person name="Larson L."/>
            <person name="Lewis B."/>
            <person name="Mehta T."/>
            <person name="Park D."/>
            <person name="Pearson M."/>
            <person name="Roberts A."/>
            <person name="Saif S."/>
            <person name="Shenoy N."/>
            <person name="Sisk P."/>
            <person name="Stolte C."/>
            <person name="Sykes S."/>
            <person name="Walk T."/>
            <person name="White J."/>
            <person name="Yandava C."/>
            <person name="Burger G."/>
            <person name="Gray M.W."/>
            <person name="Holland P.W.H."/>
            <person name="King N."/>
            <person name="Lang F.B.F."/>
            <person name="Roger A.J."/>
            <person name="Ruiz-Trillo I."/>
            <person name="Lander E."/>
            <person name="Nusbaum C."/>
        </authorList>
    </citation>
    <scope>NUCLEOTIDE SEQUENCE [LARGE SCALE GENOMIC DNA]</scope>
    <source>
        <strain evidence="5">ATCC 38327</strain>
    </source>
</reference>
<dbReference type="Gene3D" id="2.10.25.10">
    <property type="entry name" value="Laminin"/>
    <property type="match status" value="1"/>
</dbReference>
<proteinExistence type="predicted"/>